<keyword evidence="4" id="KW-1185">Reference proteome</keyword>
<feature type="region of interest" description="Disordered" evidence="2">
    <location>
        <begin position="1"/>
        <end position="27"/>
    </location>
</feature>
<name>A0A8J3K6S8_9ACTN</name>
<reference evidence="3 4" key="1">
    <citation type="submission" date="2021-01" db="EMBL/GenBank/DDBJ databases">
        <title>Whole genome shotgun sequence of Catellatospora chokoriensis NBRC 107358.</title>
        <authorList>
            <person name="Komaki H."/>
            <person name="Tamura T."/>
        </authorList>
    </citation>
    <scope>NUCLEOTIDE SEQUENCE [LARGE SCALE GENOMIC DNA]</scope>
    <source>
        <strain evidence="3 4">NBRC 107358</strain>
    </source>
</reference>
<feature type="coiled-coil region" evidence="1">
    <location>
        <begin position="157"/>
        <end position="184"/>
    </location>
</feature>
<organism evidence="3 4">
    <name type="scientific">Catellatospora chokoriensis</name>
    <dbReference type="NCBI Taxonomy" id="310353"/>
    <lineage>
        <taxon>Bacteria</taxon>
        <taxon>Bacillati</taxon>
        <taxon>Actinomycetota</taxon>
        <taxon>Actinomycetes</taxon>
        <taxon>Micromonosporales</taxon>
        <taxon>Micromonosporaceae</taxon>
        <taxon>Catellatospora</taxon>
    </lineage>
</organism>
<evidence type="ECO:0000256" key="1">
    <source>
        <dbReference type="SAM" id="Coils"/>
    </source>
</evidence>
<dbReference type="RefSeq" id="WP_191841456.1">
    <property type="nucleotide sequence ID" value="NZ_BAAALB010000019.1"/>
</dbReference>
<sequence>MRINPGVELRETGGHPELTFTKHVDGPTATETRYGDRLELALAHARAVSDADLVCAEPEWVTEQIVERFAAKPVTCYLDDIRPERIPLQAGKSDEHREPRILFRLSVRATGAASAARMNMSPSPEGVLLHADVVVSEAELAGVMNADWLGQAVDAFTKNLARAIEAADKEIEQHRRQMRDAVLSALTLRFRSVKALHEAAASIGIPIGPRTAPERIPLQPRKLTILSVEAAAARGQQQWRLDEAIAEDITTTIMAFSSALERLPLSAAKLLREDEETIRDILLFILNANYQGGVTAETFRGRGKTDLLLRWKDRDAFIGECKFWEGSKRFTEAVTQLLGYTVWRDTRAALVLFLRDVADTGAAIAKAAESITGHPRFVSALALDEDPLRRQDFIMSAAGDSERFLRLSLLPVVITKPHAR</sequence>
<feature type="compositionally biased region" description="Basic and acidic residues" evidence="2">
    <location>
        <begin position="8"/>
        <end position="25"/>
    </location>
</feature>
<comment type="caution">
    <text evidence="3">The sequence shown here is derived from an EMBL/GenBank/DDBJ whole genome shotgun (WGS) entry which is preliminary data.</text>
</comment>
<dbReference type="Proteomes" id="UP000619293">
    <property type="component" value="Unassembled WGS sequence"/>
</dbReference>
<dbReference type="AlphaFoldDB" id="A0A8J3K6S8"/>
<accession>A0A8J3K6S8</accession>
<evidence type="ECO:0000313" key="3">
    <source>
        <dbReference type="EMBL" id="GIF93892.1"/>
    </source>
</evidence>
<evidence type="ECO:0000313" key="4">
    <source>
        <dbReference type="Proteomes" id="UP000619293"/>
    </source>
</evidence>
<keyword evidence="1" id="KW-0175">Coiled coil</keyword>
<protein>
    <submittedName>
        <fullName evidence="3">Uncharacterized protein</fullName>
    </submittedName>
</protein>
<evidence type="ECO:0000256" key="2">
    <source>
        <dbReference type="SAM" id="MobiDB-lite"/>
    </source>
</evidence>
<gene>
    <name evidence="3" type="ORF">Cch02nite_73360</name>
</gene>
<proteinExistence type="predicted"/>
<dbReference type="EMBL" id="BONG01000075">
    <property type="protein sequence ID" value="GIF93892.1"/>
    <property type="molecule type" value="Genomic_DNA"/>
</dbReference>